<dbReference type="SUPFAM" id="SSF109854">
    <property type="entry name" value="DinB/YfiT-like putative metalloenzymes"/>
    <property type="match status" value="1"/>
</dbReference>
<dbReference type="RefSeq" id="WP_147102912.1">
    <property type="nucleotide sequence ID" value="NZ_BJVJ01000006.1"/>
</dbReference>
<evidence type="ECO:0000259" key="1">
    <source>
        <dbReference type="Pfam" id="PF11716"/>
    </source>
</evidence>
<accession>A0A511DBB3</accession>
<reference evidence="2 3" key="1">
    <citation type="submission" date="2019-07" db="EMBL/GenBank/DDBJ databases">
        <title>Whole genome shotgun sequence of Pseudonocardia sulfidoxydans NBRC 16205.</title>
        <authorList>
            <person name="Hosoyama A."/>
            <person name="Uohara A."/>
            <person name="Ohji S."/>
            <person name="Ichikawa N."/>
        </authorList>
    </citation>
    <scope>NUCLEOTIDE SEQUENCE [LARGE SCALE GENOMIC DNA]</scope>
    <source>
        <strain evidence="2 3">NBRC 16205</strain>
    </source>
</reference>
<dbReference type="Proteomes" id="UP000321685">
    <property type="component" value="Unassembled WGS sequence"/>
</dbReference>
<dbReference type="Gene3D" id="1.20.120.450">
    <property type="entry name" value="dinb family like domain"/>
    <property type="match status" value="1"/>
</dbReference>
<comment type="caution">
    <text evidence="2">The sequence shown here is derived from an EMBL/GenBank/DDBJ whole genome shotgun (WGS) entry which is preliminary data.</text>
</comment>
<dbReference type="NCBIfam" id="TIGR03086">
    <property type="entry name" value="TIGR03086 family metal-binding protein"/>
    <property type="match status" value="1"/>
</dbReference>
<dbReference type="OrthoDB" id="5185819at2"/>
<feature type="domain" description="Mycothiol-dependent maleylpyruvate isomerase metal-binding" evidence="1">
    <location>
        <begin position="9"/>
        <end position="127"/>
    </location>
</feature>
<dbReference type="Pfam" id="PF11716">
    <property type="entry name" value="MDMPI_N"/>
    <property type="match status" value="1"/>
</dbReference>
<keyword evidence="3" id="KW-1185">Reference proteome</keyword>
<evidence type="ECO:0000313" key="2">
    <source>
        <dbReference type="EMBL" id="GEL22089.1"/>
    </source>
</evidence>
<dbReference type="GO" id="GO:0046872">
    <property type="term" value="F:metal ion binding"/>
    <property type="evidence" value="ECO:0007669"/>
    <property type="project" value="InterPro"/>
</dbReference>
<evidence type="ECO:0000313" key="3">
    <source>
        <dbReference type="Proteomes" id="UP000321685"/>
    </source>
</evidence>
<dbReference type="NCBIfam" id="TIGR03083">
    <property type="entry name" value="maleylpyruvate isomerase family mycothiol-dependent enzyme"/>
    <property type="match status" value="1"/>
</dbReference>
<dbReference type="InterPro" id="IPR024344">
    <property type="entry name" value="MDMPI_metal-binding"/>
</dbReference>
<organism evidence="2 3">
    <name type="scientific">Pseudonocardia sulfidoxydans NBRC 16205</name>
    <dbReference type="NCBI Taxonomy" id="1223511"/>
    <lineage>
        <taxon>Bacteria</taxon>
        <taxon>Bacillati</taxon>
        <taxon>Actinomycetota</taxon>
        <taxon>Actinomycetes</taxon>
        <taxon>Pseudonocardiales</taxon>
        <taxon>Pseudonocardiaceae</taxon>
        <taxon>Pseudonocardia</taxon>
    </lineage>
</organism>
<name>A0A511DBB3_9PSEU</name>
<proteinExistence type="predicted"/>
<dbReference type="InterPro" id="IPR017517">
    <property type="entry name" value="Maleyloyr_isom"/>
</dbReference>
<dbReference type="EMBL" id="BJVJ01000006">
    <property type="protein sequence ID" value="GEL22089.1"/>
    <property type="molecule type" value="Genomic_DNA"/>
</dbReference>
<dbReference type="InterPro" id="IPR017520">
    <property type="entry name" value="CHP03086"/>
</dbReference>
<protein>
    <submittedName>
        <fullName evidence="2">TIGR03086 family protein</fullName>
    </submittedName>
</protein>
<dbReference type="AlphaFoldDB" id="A0A511DBB3"/>
<gene>
    <name evidence="2" type="ORF">PSU4_10430</name>
</gene>
<dbReference type="InterPro" id="IPR034660">
    <property type="entry name" value="DinB/YfiT-like"/>
</dbReference>
<sequence length="185" mass="20100">MQAAEIYRRASADFGARVHLAEGRWDAATPCPEWDVRALVNHLVNEERWTPELLGGATIADVGDRFDGDLLGADPVATFDEAAATALAAVEAVDPEQVVHLSFGDRPAREYLTQLAADHLVHAWDLARAMGEDEKLDPDAVDALLAWFGPTQKLYREIDVIGPETPVAADASAQDRLLAMFGRTP</sequence>